<dbReference type="EMBL" id="CAJJDP010000019">
    <property type="protein sequence ID" value="CAD8146953.1"/>
    <property type="molecule type" value="Genomic_DNA"/>
</dbReference>
<protein>
    <submittedName>
        <fullName evidence="1">Uncharacterized protein</fullName>
    </submittedName>
</protein>
<organism evidence="1 2">
    <name type="scientific">Paramecium octaurelia</name>
    <dbReference type="NCBI Taxonomy" id="43137"/>
    <lineage>
        <taxon>Eukaryota</taxon>
        <taxon>Sar</taxon>
        <taxon>Alveolata</taxon>
        <taxon>Ciliophora</taxon>
        <taxon>Intramacronucleata</taxon>
        <taxon>Oligohymenophorea</taxon>
        <taxon>Peniculida</taxon>
        <taxon>Parameciidae</taxon>
        <taxon>Paramecium</taxon>
    </lineage>
</organism>
<comment type="caution">
    <text evidence="1">The sequence shown here is derived from an EMBL/GenBank/DDBJ whole genome shotgun (WGS) entry which is preliminary data.</text>
</comment>
<dbReference type="AlphaFoldDB" id="A0A8S1T3N2"/>
<proteinExistence type="predicted"/>
<keyword evidence="2" id="KW-1185">Reference proteome</keyword>
<dbReference type="Proteomes" id="UP000683925">
    <property type="component" value="Unassembled WGS sequence"/>
</dbReference>
<name>A0A8S1T3N2_PAROT</name>
<sequence>MKSKLELQLIIQATLADLIFFQTISFESIIQLQFEKFKIAQTNFIPSPRCLMKFQRFIGLNQVDIKSMFKNGKGETQRVVFF</sequence>
<accession>A0A8S1T3N2</accession>
<evidence type="ECO:0000313" key="2">
    <source>
        <dbReference type="Proteomes" id="UP000683925"/>
    </source>
</evidence>
<gene>
    <name evidence="1" type="ORF">POCTA_138.1.T0190189</name>
</gene>
<evidence type="ECO:0000313" key="1">
    <source>
        <dbReference type="EMBL" id="CAD8146953.1"/>
    </source>
</evidence>
<reference evidence="1" key="1">
    <citation type="submission" date="2021-01" db="EMBL/GenBank/DDBJ databases">
        <authorList>
            <consortium name="Genoscope - CEA"/>
            <person name="William W."/>
        </authorList>
    </citation>
    <scope>NUCLEOTIDE SEQUENCE</scope>
</reference>